<organism evidence="1 2">
    <name type="scientific">Ensete ventricosum</name>
    <name type="common">Abyssinian banana</name>
    <name type="synonym">Musa ensete</name>
    <dbReference type="NCBI Taxonomy" id="4639"/>
    <lineage>
        <taxon>Eukaryota</taxon>
        <taxon>Viridiplantae</taxon>
        <taxon>Streptophyta</taxon>
        <taxon>Embryophyta</taxon>
        <taxon>Tracheophyta</taxon>
        <taxon>Spermatophyta</taxon>
        <taxon>Magnoliopsida</taxon>
        <taxon>Liliopsida</taxon>
        <taxon>Zingiberales</taxon>
        <taxon>Musaceae</taxon>
        <taxon>Ensete</taxon>
    </lineage>
</organism>
<sequence>MFYQESINIVQYRILIFRRSCSNPCVAMNQMNYFVSVARLMAHVNTFHFQS</sequence>
<dbReference type="Proteomes" id="UP000287651">
    <property type="component" value="Unassembled WGS sequence"/>
</dbReference>
<evidence type="ECO:0000313" key="2">
    <source>
        <dbReference type="Proteomes" id="UP000287651"/>
    </source>
</evidence>
<reference evidence="1 2" key="1">
    <citation type="journal article" date="2014" name="Agronomy (Basel)">
        <title>A Draft Genome Sequence for Ensete ventricosum, the Drought-Tolerant Tree Against Hunger.</title>
        <authorList>
            <person name="Harrison J."/>
            <person name="Moore K.A."/>
            <person name="Paszkiewicz K."/>
            <person name="Jones T."/>
            <person name="Grant M."/>
            <person name="Ambacheew D."/>
            <person name="Muzemil S."/>
            <person name="Studholme D.J."/>
        </authorList>
    </citation>
    <scope>NUCLEOTIDE SEQUENCE [LARGE SCALE GENOMIC DNA]</scope>
</reference>
<proteinExistence type="predicted"/>
<dbReference type="EMBL" id="AMZH03030567">
    <property type="protein sequence ID" value="RRT32831.1"/>
    <property type="molecule type" value="Genomic_DNA"/>
</dbReference>
<accession>A0A426X044</accession>
<evidence type="ECO:0000313" key="1">
    <source>
        <dbReference type="EMBL" id="RRT32831.1"/>
    </source>
</evidence>
<gene>
    <name evidence="1" type="ORF">B296_00049540</name>
</gene>
<name>A0A426X044_ENSVE</name>
<protein>
    <submittedName>
        <fullName evidence="1">Uncharacterized protein</fullName>
    </submittedName>
</protein>
<comment type="caution">
    <text evidence="1">The sequence shown here is derived from an EMBL/GenBank/DDBJ whole genome shotgun (WGS) entry which is preliminary data.</text>
</comment>
<dbReference type="AlphaFoldDB" id="A0A426X044"/>